<keyword evidence="3" id="KW-1185">Reference proteome</keyword>
<dbReference type="PANTHER" id="PTHR47481:SF31">
    <property type="entry name" value="OS01G0873500 PROTEIN"/>
    <property type="match status" value="1"/>
</dbReference>
<feature type="region of interest" description="Disordered" evidence="1">
    <location>
        <begin position="94"/>
        <end position="113"/>
    </location>
</feature>
<sequence length="131" mass="14618">LQNLKKNDSSISTYLQQAKYFTNELVTAGKILSTEGFNAIIFNKLGSSFHVIVTAISTHSTLVLFPELHSLLTSKEIRIQQQTTSIDLPSADVTNRSFKHDTTPTRIPPNKNQTQATPIMQNVKFANKMVI</sequence>
<gene>
    <name evidence="2" type="ORF">CFOL_v3_35511</name>
</gene>
<dbReference type="Proteomes" id="UP000187406">
    <property type="component" value="Unassembled WGS sequence"/>
</dbReference>
<accession>A0A1Q3DHZ7</accession>
<protein>
    <submittedName>
        <fullName evidence="2">UBN2 domain-containing protein</fullName>
    </submittedName>
</protein>
<evidence type="ECO:0000313" key="3">
    <source>
        <dbReference type="Proteomes" id="UP000187406"/>
    </source>
</evidence>
<feature type="non-terminal residue" evidence="2">
    <location>
        <position position="1"/>
    </location>
</feature>
<reference evidence="3" key="1">
    <citation type="submission" date="2016-04" db="EMBL/GenBank/DDBJ databases">
        <title>Cephalotus genome sequencing.</title>
        <authorList>
            <person name="Fukushima K."/>
            <person name="Hasebe M."/>
            <person name="Fang X."/>
        </authorList>
    </citation>
    <scope>NUCLEOTIDE SEQUENCE [LARGE SCALE GENOMIC DNA]</scope>
    <source>
        <strain evidence="3">cv. St1</strain>
    </source>
</reference>
<evidence type="ECO:0000313" key="2">
    <source>
        <dbReference type="EMBL" id="GAV92130.1"/>
    </source>
</evidence>
<dbReference type="AlphaFoldDB" id="A0A1Q3DHZ7"/>
<comment type="caution">
    <text evidence="2">The sequence shown here is derived from an EMBL/GenBank/DDBJ whole genome shotgun (WGS) entry which is preliminary data.</text>
</comment>
<organism evidence="2 3">
    <name type="scientific">Cephalotus follicularis</name>
    <name type="common">Albany pitcher plant</name>
    <dbReference type="NCBI Taxonomy" id="3775"/>
    <lineage>
        <taxon>Eukaryota</taxon>
        <taxon>Viridiplantae</taxon>
        <taxon>Streptophyta</taxon>
        <taxon>Embryophyta</taxon>
        <taxon>Tracheophyta</taxon>
        <taxon>Spermatophyta</taxon>
        <taxon>Magnoliopsida</taxon>
        <taxon>eudicotyledons</taxon>
        <taxon>Gunneridae</taxon>
        <taxon>Pentapetalae</taxon>
        <taxon>rosids</taxon>
        <taxon>fabids</taxon>
        <taxon>Oxalidales</taxon>
        <taxon>Cephalotaceae</taxon>
        <taxon>Cephalotus</taxon>
    </lineage>
</organism>
<dbReference type="EMBL" id="BDDD01008860">
    <property type="protein sequence ID" value="GAV92130.1"/>
    <property type="molecule type" value="Genomic_DNA"/>
</dbReference>
<dbReference type="InParanoid" id="A0A1Q3DHZ7"/>
<proteinExistence type="predicted"/>
<name>A0A1Q3DHZ7_CEPFO</name>
<evidence type="ECO:0000256" key="1">
    <source>
        <dbReference type="SAM" id="MobiDB-lite"/>
    </source>
</evidence>
<dbReference type="PANTHER" id="PTHR47481">
    <property type="match status" value="1"/>
</dbReference>